<reference evidence="1 2" key="1">
    <citation type="journal article" date="2022" name="Allergy">
        <title>Genome assembly and annotation of Periplaneta americana reveal a comprehensive cockroach allergen profile.</title>
        <authorList>
            <person name="Wang L."/>
            <person name="Xiong Q."/>
            <person name="Saelim N."/>
            <person name="Wang L."/>
            <person name="Nong W."/>
            <person name="Wan A.T."/>
            <person name="Shi M."/>
            <person name="Liu X."/>
            <person name="Cao Q."/>
            <person name="Hui J.H.L."/>
            <person name="Sookrung N."/>
            <person name="Leung T.F."/>
            <person name="Tungtrongchitr A."/>
            <person name="Tsui S.K.W."/>
        </authorList>
    </citation>
    <scope>NUCLEOTIDE SEQUENCE [LARGE SCALE GENOMIC DNA]</scope>
    <source>
        <strain evidence="1">PWHHKU_190912</strain>
    </source>
</reference>
<dbReference type="Proteomes" id="UP001148838">
    <property type="component" value="Unassembled WGS sequence"/>
</dbReference>
<dbReference type="EMBL" id="JAJSOF020000003">
    <property type="protein sequence ID" value="KAJ4450115.1"/>
    <property type="molecule type" value="Genomic_DNA"/>
</dbReference>
<dbReference type="PANTHER" id="PTHR47326:SF1">
    <property type="entry name" value="HTH PSQ-TYPE DOMAIN-CONTAINING PROTEIN"/>
    <property type="match status" value="1"/>
</dbReference>
<dbReference type="Gene3D" id="3.30.420.10">
    <property type="entry name" value="Ribonuclease H-like superfamily/Ribonuclease H"/>
    <property type="match status" value="1"/>
</dbReference>
<accession>A0ABQ8TTT9</accession>
<proteinExistence type="predicted"/>
<organism evidence="1 2">
    <name type="scientific">Periplaneta americana</name>
    <name type="common">American cockroach</name>
    <name type="synonym">Blatta americana</name>
    <dbReference type="NCBI Taxonomy" id="6978"/>
    <lineage>
        <taxon>Eukaryota</taxon>
        <taxon>Metazoa</taxon>
        <taxon>Ecdysozoa</taxon>
        <taxon>Arthropoda</taxon>
        <taxon>Hexapoda</taxon>
        <taxon>Insecta</taxon>
        <taxon>Pterygota</taxon>
        <taxon>Neoptera</taxon>
        <taxon>Polyneoptera</taxon>
        <taxon>Dictyoptera</taxon>
        <taxon>Blattodea</taxon>
        <taxon>Blattoidea</taxon>
        <taxon>Blattidae</taxon>
        <taxon>Blattinae</taxon>
        <taxon>Periplaneta</taxon>
    </lineage>
</organism>
<name>A0ABQ8TTT9_PERAM</name>
<gene>
    <name evidence="1" type="ORF">ANN_01522</name>
</gene>
<sequence length="134" mass="15057">MQIHPVGLQSVNGTLILRQDSLQAVAISSAQTTVAASPKNREQRRNVCMSMQTLIENDDEFIRSVVFSDEATFHLSGKMNRHNLSIWGSENPRTYVELDIGLMRGRRRNPVREAAISWVGPQTPEILTPPDFLV</sequence>
<evidence type="ECO:0000313" key="2">
    <source>
        <dbReference type="Proteomes" id="UP001148838"/>
    </source>
</evidence>
<evidence type="ECO:0000313" key="1">
    <source>
        <dbReference type="EMBL" id="KAJ4450115.1"/>
    </source>
</evidence>
<protein>
    <submittedName>
        <fullName evidence="1">Uncharacterized protein</fullName>
    </submittedName>
</protein>
<comment type="caution">
    <text evidence="1">The sequence shown here is derived from an EMBL/GenBank/DDBJ whole genome shotgun (WGS) entry which is preliminary data.</text>
</comment>
<dbReference type="PANTHER" id="PTHR47326">
    <property type="entry name" value="TRANSPOSABLE ELEMENT TC3 TRANSPOSASE-LIKE PROTEIN"/>
    <property type="match status" value="1"/>
</dbReference>
<dbReference type="InterPro" id="IPR036397">
    <property type="entry name" value="RNaseH_sf"/>
</dbReference>
<keyword evidence="2" id="KW-1185">Reference proteome</keyword>